<sequence>ARKLVPHADCCDLPLGNCSPGQHLFLKFMVVTFFALHINGRSKHQFIDLPNSSFTRKLECERLEKSIHRTLFDVREEGTDICATSVFSMPKELEK</sequence>
<reference evidence="1" key="1">
    <citation type="submission" date="2021-02" db="EMBL/GenBank/DDBJ databases">
        <title>Comparative genomics reveals that relaxation of natural selection precedes convergent phenotypic evolution of cavefish.</title>
        <authorList>
            <person name="Peng Z."/>
        </authorList>
    </citation>
    <scope>NUCLEOTIDE SEQUENCE</scope>
    <source>
        <tissue evidence="1">Muscle</tissue>
    </source>
</reference>
<evidence type="ECO:0000313" key="2">
    <source>
        <dbReference type="Proteomes" id="UP001059041"/>
    </source>
</evidence>
<evidence type="ECO:0000313" key="1">
    <source>
        <dbReference type="EMBL" id="KAI7808810.1"/>
    </source>
</evidence>
<gene>
    <name evidence="1" type="ORF">IRJ41_015377</name>
</gene>
<proteinExistence type="predicted"/>
<dbReference type="AlphaFoldDB" id="A0A9W8C6J3"/>
<name>A0A9W8C6J3_TRIRA</name>
<protein>
    <submittedName>
        <fullName evidence="1">Uncharacterized protein</fullName>
    </submittedName>
</protein>
<dbReference type="EMBL" id="JAFHDT010000006">
    <property type="protein sequence ID" value="KAI7808810.1"/>
    <property type="molecule type" value="Genomic_DNA"/>
</dbReference>
<comment type="caution">
    <text evidence="1">The sequence shown here is derived from an EMBL/GenBank/DDBJ whole genome shotgun (WGS) entry which is preliminary data.</text>
</comment>
<accession>A0A9W8C6J3</accession>
<feature type="non-terminal residue" evidence="1">
    <location>
        <position position="95"/>
    </location>
</feature>
<dbReference type="Proteomes" id="UP001059041">
    <property type="component" value="Linkage Group LG6"/>
</dbReference>
<keyword evidence="2" id="KW-1185">Reference proteome</keyword>
<organism evidence="1 2">
    <name type="scientific">Triplophysa rosa</name>
    <name type="common">Cave loach</name>
    <dbReference type="NCBI Taxonomy" id="992332"/>
    <lineage>
        <taxon>Eukaryota</taxon>
        <taxon>Metazoa</taxon>
        <taxon>Chordata</taxon>
        <taxon>Craniata</taxon>
        <taxon>Vertebrata</taxon>
        <taxon>Euteleostomi</taxon>
        <taxon>Actinopterygii</taxon>
        <taxon>Neopterygii</taxon>
        <taxon>Teleostei</taxon>
        <taxon>Ostariophysi</taxon>
        <taxon>Cypriniformes</taxon>
        <taxon>Nemacheilidae</taxon>
        <taxon>Triplophysa</taxon>
    </lineage>
</organism>